<evidence type="ECO:0000256" key="4">
    <source>
        <dbReference type="ARBA" id="ARBA00022759"/>
    </source>
</evidence>
<evidence type="ECO:0000256" key="2">
    <source>
        <dbReference type="ARBA" id="ARBA00022694"/>
    </source>
</evidence>
<dbReference type="GeneID" id="34757932"/>
<dbReference type="EC" id="3.1.26.5" evidence="7"/>
<dbReference type="Gene3D" id="3.30.230.10">
    <property type="match status" value="1"/>
</dbReference>
<evidence type="ECO:0000313" key="11">
    <source>
        <dbReference type="Proteomes" id="UP000219259"/>
    </source>
</evidence>
<dbReference type="InterPro" id="IPR020539">
    <property type="entry name" value="RNase_P_CS"/>
</dbReference>
<dbReference type="GO" id="GO:0004526">
    <property type="term" value="F:ribonuclease P activity"/>
    <property type="evidence" value="ECO:0007669"/>
    <property type="project" value="UniProtKB-UniRule"/>
</dbReference>
<reference evidence="9 10" key="1">
    <citation type="submission" date="2016-09" db="EMBL/GenBank/DDBJ databases">
        <authorList>
            <person name="Capua I."/>
            <person name="De Benedictis P."/>
            <person name="Joannis T."/>
            <person name="Lombin L.H."/>
            <person name="Cattoli G."/>
        </authorList>
    </citation>
    <scope>NUCLEOTIDE SEQUENCE [LARGE SCALE GENOMIC DNA]</scope>
    <source>
        <strain evidence="9 10">UB20</strain>
    </source>
</reference>
<evidence type="ECO:0000256" key="1">
    <source>
        <dbReference type="ARBA" id="ARBA00002663"/>
    </source>
</evidence>
<keyword evidence="2 7" id="KW-0819">tRNA processing</keyword>
<evidence type="ECO:0000313" key="8">
    <source>
        <dbReference type="EMBL" id="PDP45019.1"/>
    </source>
</evidence>
<comment type="subunit">
    <text evidence="7">Consists of a catalytic RNA component (M1 or rnpB) and a protein subunit.</text>
</comment>
<evidence type="ECO:0000256" key="6">
    <source>
        <dbReference type="ARBA" id="ARBA00022884"/>
    </source>
</evidence>
<dbReference type="GO" id="GO:0001682">
    <property type="term" value="P:tRNA 5'-leader removal"/>
    <property type="evidence" value="ECO:0007669"/>
    <property type="project" value="UniProtKB-UniRule"/>
</dbReference>
<dbReference type="PROSITE" id="PS00648">
    <property type="entry name" value="RIBONUCLEASE_P"/>
    <property type="match status" value="1"/>
</dbReference>
<accession>A0A1D3UFX8</accession>
<dbReference type="Pfam" id="PF00825">
    <property type="entry name" value="Ribonuclease_P"/>
    <property type="match status" value="1"/>
</dbReference>
<sequence>MQIAEKKRFLKRERLTLQNDIEQLFEKGQAFMAYPLRVVYVSGAAQNKVVPGLSVLVGAPKKRIRQAASRNRVKRLIREAYRLNKGALFEACRQSGKYIHIAFMYVSNDIRTYTEMEKAVRKALDRIRKKEICSDVC</sequence>
<dbReference type="EMBL" id="NSLJ01000002">
    <property type="protein sequence ID" value="PDP45019.1"/>
    <property type="molecule type" value="Genomic_DNA"/>
</dbReference>
<dbReference type="OrthoDB" id="1524972at2"/>
<gene>
    <name evidence="7" type="primary">rnpA</name>
    <name evidence="8" type="ORF">CLI86_01400</name>
    <name evidence="9" type="ORF">TFUB20_00532</name>
</gene>
<dbReference type="Proteomes" id="UP000182057">
    <property type="component" value="Unassembled WGS sequence"/>
</dbReference>
<evidence type="ECO:0000313" key="10">
    <source>
        <dbReference type="Proteomes" id="UP000182057"/>
    </source>
</evidence>
<evidence type="ECO:0000256" key="7">
    <source>
        <dbReference type="HAMAP-Rule" id="MF_00227"/>
    </source>
</evidence>
<proteinExistence type="inferred from homology"/>
<dbReference type="GO" id="GO:0000049">
    <property type="term" value="F:tRNA binding"/>
    <property type="evidence" value="ECO:0007669"/>
    <property type="project" value="UniProtKB-UniRule"/>
</dbReference>
<keyword evidence="3 7" id="KW-0540">Nuclease</keyword>
<reference evidence="8 11" key="2">
    <citation type="submission" date="2017-09" db="EMBL/GenBank/DDBJ databases">
        <title>Phase variable restriction modification systems are present in the genome sequences of periodontal pathogens Prevotella intermedia, Tannerella forsythia and Porphyromonas gingivalis.</title>
        <authorList>
            <person name="Haigh R.D."/>
            <person name="Crawford L."/>
            <person name="Ralph J."/>
            <person name="Wanford J."/>
            <person name="Vartoukian S.R."/>
            <person name="Hijazib K."/>
            <person name="Wade W."/>
            <person name="Oggioni M.R."/>
        </authorList>
    </citation>
    <scope>NUCLEOTIDE SEQUENCE [LARGE SCALE GENOMIC DNA]</scope>
    <source>
        <strain evidence="8 11">WW11663</strain>
    </source>
</reference>
<dbReference type="AlphaFoldDB" id="A0A1D3UFX8"/>
<evidence type="ECO:0000313" key="9">
    <source>
        <dbReference type="EMBL" id="SCQ18948.1"/>
    </source>
</evidence>
<dbReference type="HAMAP" id="MF_00227">
    <property type="entry name" value="RNase_P"/>
    <property type="match status" value="1"/>
</dbReference>
<dbReference type="InterPro" id="IPR000100">
    <property type="entry name" value="RNase_P"/>
</dbReference>
<keyword evidence="6 7" id="KW-0694">RNA-binding</keyword>
<name>A0A1D3UFX8_TANFO</name>
<dbReference type="Proteomes" id="UP000219259">
    <property type="component" value="Unassembled WGS sequence"/>
</dbReference>
<keyword evidence="4 7" id="KW-0255">Endonuclease</keyword>
<comment type="catalytic activity">
    <reaction evidence="7">
        <text>Endonucleolytic cleavage of RNA, removing 5'-extranucleotides from tRNA precursor.</text>
        <dbReference type="EC" id="3.1.26.5"/>
    </reaction>
</comment>
<dbReference type="InterPro" id="IPR014721">
    <property type="entry name" value="Ribsml_uS5_D2-typ_fold_subgr"/>
</dbReference>
<evidence type="ECO:0000256" key="5">
    <source>
        <dbReference type="ARBA" id="ARBA00022801"/>
    </source>
</evidence>
<dbReference type="OMA" id="VDRNYFK"/>
<comment type="function">
    <text evidence="1 7">RNaseP catalyzes the removal of the 5'-leader sequence from pre-tRNA to produce the mature 5'-terminus. It can also cleave other RNA substrates such as 4.5S RNA. The protein component plays an auxiliary but essential role in vivo by binding to the 5'-leader sequence and broadening the substrate specificity of the ribozyme.</text>
</comment>
<protein>
    <recommendedName>
        <fullName evidence="7">Ribonuclease P protein component</fullName>
        <shortName evidence="7">RNase P protein</shortName>
        <shortName evidence="7">RNaseP protein</shortName>
        <ecNumber evidence="7">3.1.26.5</ecNumber>
    </recommendedName>
    <alternativeName>
        <fullName evidence="7">Protein C5</fullName>
    </alternativeName>
</protein>
<dbReference type="InterPro" id="IPR020568">
    <property type="entry name" value="Ribosomal_Su5_D2-typ_SF"/>
</dbReference>
<organism evidence="9 10">
    <name type="scientific">Tannerella forsythia</name>
    <name type="common">Bacteroides forsythus</name>
    <dbReference type="NCBI Taxonomy" id="28112"/>
    <lineage>
        <taxon>Bacteria</taxon>
        <taxon>Pseudomonadati</taxon>
        <taxon>Bacteroidota</taxon>
        <taxon>Bacteroidia</taxon>
        <taxon>Bacteroidales</taxon>
        <taxon>Tannerellaceae</taxon>
        <taxon>Tannerella</taxon>
    </lineage>
</organism>
<dbReference type="EMBL" id="FMMM01000021">
    <property type="protein sequence ID" value="SCQ18948.1"/>
    <property type="molecule type" value="Genomic_DNA"/>
</dbReference>
<comment type="similarity">
    <text evidence="7">Belongs to the RnpA family.</text>
</comment>
<dbReference type="SUPFAM" id="SSF54211">
    <property type="entry name" value="Ribosomal protein S5 domain 2-like"/>
    <property type="match status" value="1"/>
</dbReference>
<dbReference type="RefSeq" id="WP_014224034.1">
    <property type="nucleotide sequence ID" value="NZ_CAJPTF010000057.1"/>
</dbReference>
<keyword evidence="5 7" id="KW-0378">Hydrolase</keyword>
<evidence type="ECO:0000256" key="3">
    <source>
        <dbReference type="ARBA" id="ARBA00022722"/>
    </source>
</evidence>